<evidence type="ECO:0000256" key="2">
    <source>
        <dbReference type="ARBA" id="ARBA00022801"/>
    </source>
</evidence>
<dbReference type="CDD" id="cd04683">
    <property type="entry name" value="NUDIX_Hydrolase"/>
    <property type="match status" value="1"/>
</dbReference>
<evidence type="ECO:0000313" key="5">
    <source>
        <dbReference type="Proteomes" id="UP000243342"/>
    </source>
</evidence>
<name>A0A1J7BFV3_9ACTN</name>
<dbReference type="EMBL" id="MLCF01000052">
    <property type="protein sequence ID" value="OIV37453.1"/>
    <property type="molecule type" value="Genomic_DNA"/>
</dbReference>
<keyword evidence="2" id="KW-0378">Hydrolase</keyword>
<dbReference type="PANTHER" id="PTHR43046">
    <property type="entry name" value="GDP-MANNOSE MANNOSYL HYDROLASE"/>
    <property type="match status" value="1"/>
</dbReference>
<gene>
    <name evidence="4" type="ORF">BIV57_10820</name>
</gene>
<keyword evidence="5" id="KW-1185">Reference proteome</keyword>
<dbReference type="Pfam" id="PF00293">
    <property type="entry name" value="NUDIX"/>
    <property type="match status" value="1"/>
</dbReference>
<comment type="caution">
    <text evidence="4">The sequence shown here is derived from an EMBL/GenBank/DDBJ whole genome shotgun (WGS) entry which is preliminary data.</text>
</comment>
<organism evidence="4 5">
    <name type="scientific">Mangrovactinospora gilvigrisea</name>
    <dbReference type="NCBI Taxonomy" id="1428644"/>
    <lineage>
        <taxon>Bacteria</taxon>
        <taxon>Bacillati</taxon>
        <taxon>Actinomycetota</taxon>
        <taxon>Actinomycetes</taxon>
        <taxon>Kitasatosporales</taxon>
        <taxon>Streptomycetaceae</taxon>
        <taxon>Mangrovactinospora</taxon>
    </lineage>
</organism>
<reference evidence="4 5" key="1">
    <citation type="submission" date="2016-10" db="EMBL/GenBank/DDBJ databases">
        <title>Genome sequence of Streptomyces gilvigriseus MUSC 26.</title>
        <authorList>
            <person name="Lee L.-H."/>
            <person name="Ser H.-L."/>
        </authorList>
    </citation>
    <scope>NUCLEOTIDE SEQUENCE [LARGE SCALE GENOMIC DNA]</scope>
    <source>
        <strain evidence="4 5">MUSC 26</strain>
    </source>
</reference>
<protein>
    <recommendedName>
        <fullName evidence="3">Nudix hydrolase domain-containing protein</fullName>
    </recommendedName>
</protein>
<dbReference type="Proteomes" id="UP000243342">
    <property type="component" value="Unassembled WGS sequence"/>
</dbReference>
<dbReference type="SUPFAM" id="SSF55811">
    <property type="entry name" value="Nudix"/>
    <property type="match status" value="1"/>
</dbReference>
<evidence type="ECO:0000259" key="3">
    <source>
        <dbReference type="PROSITE" id="PS51462"/>
    </source>
</evidence>
<dbReference type="InterPro" id="IPR020084">
    <property type="entry name" value="NUDIX_hydrolase_CS"/>
</dbReference>
<sequence>MQSVCWPLSLSDVRRSAAKPQRPHLDALIILEREEKVLLALRAGTGYRDGWYNLPSGKAVEGEDIITAAVRETREEIGIHLTPSQLQTVHVLHHYTPEHTHRICWFLRATEWTGEPVNAEPHKCADLLWAPTAALPANTVPYNAAGIRAYLADIPFSLHGWPTAPDLHTAEARS</sequence>
<evidence type="ECO:0000256" key="1">
    <source>
        <dbReference type="ARBA" id="ARBA00001946"/>
    </source>
</evidence>
<comment type="cofactor">
    <cofactor evidence="1">
        <name>Mg(2+)</name>
        <dbReference type="ChEBI" id="CHEBI:18420"/>
    </cofactor>
</comment>
<dbReference type="OrthoDB" id="21342at2"/>
<dbReference type="PROSITE" id="PS00893">
    <property type="entry name" value="NUDIX_BOX"/>
    <property type="match status" value="1"/>
</dbReference>
<dbReference type="PANTHER" id="PTHR43046:SF16">
    <property type="entry name" value="ADP-RIBOSE PYROPHOSPHATASE YJHB-RELATED"/>
    <property type="match status" value="1"/>
</dbReference>
<accession>A0A1J7BFV3</accession>
<dbReference type="AlphaFoldDB" id="A0A1J7BFV3"/>
<dbReference type="InterPro" id="IPR000086">
    <property type="entry name" value="NUDIX_hydrolase_dom"/>
</dbReference>
<dbReference type="InterPro" id="IPR015797">
    <property type="entry name" value="NUDIX_hydrolase-like_dom_sf"/>
</dbReference>
<proteinExistence type="predicted"/>
<dbReference type="STRING" id="1428644.BIV57_10820"/>
<dbReference type="PROSITE" id="PS51462">
    <property type="entry name" value="NUDIX"/>
    <property type="match status" value="1"/>
</dbReference>
<evidence type="ECO:0000313" key="4">
    <source>
        <dbReference type="EMBL" id="OIV37453.1"/>
    </source>
</evidence>
<dbReference type="Gene3D" id="3.90.79.10">
    <property type="entry name" value="Nucleoside Triphosphate Pyrophosphohydrolase"/>
    <property type="match status" value="1"/>
</dbReference>
<dbReference type="GO" id="GO:0016787">
    <property type="term" value="F:hydrolase activity"/>
    <property type="evidence" value="ECO:0007669"/>
    <property type="project" value="UniProtKB-KW"/>
</dbReference>
<feature type="domain" description="Nudix hydrolase" evidence="3">
    <location>
        <begin position="22"/>
        <end position="155"/>
    </location>
</feature>